<dbReference type="Proteomes" id="UP000467371">
    <property type="component" value="Chromosome"/>
</dbReference>
<dbReference type="InterPro" id="IPR044946">
    <property type="entry name" value="Restrct_endonuc_typeI_TRD_sf"/>
</dbReference>
<feature type="domain" description="Type I restriction modification DNA specificity" evidence="5">
    <location>
        <begin position="233"/>
        <end position="408"/>
    </location>
</feature>
<dbReference type="RefSeq" id="WP_163645511.1">
    <property type="nucleotide sequence ID" value="NZ_CP042908.1"/>
</dbReference>
<gene>
    <name evidence="6" type="ORF">FQU78_07960</name>
</gene>
<evidence type="ECO:0000256" key="2">
    <source>
        <dbReference type="ARBA" id="ARBA00022747"/>
    </source>
</evidence>
<evidence type="ECO:0000259" key="5">
    <source>
        <dbReference type="Pfam" id="PF01420"/>
    </source>
</evidence>
<dbReference type="InterPro" id="IPR000055">
    <property type="entry name" value="Restrct_endonuc_typeI_TRD"/>
</dbReference>
<dbReference type="PANTHER" id="PTHR30408:SF12">
    <property type="entry name" value="TYPE I RESTRICTION ENZYME MJAVIII SPECIFICITY SUBUNIT"/>
    <property type="match status" value="1"/>
</dbReference>
<dbReference type="EMBL" id="CP042908">
    <property type="protein sequence ID" value="QIB90998.1"/>
    <property type="molecule type" value="Genomic_DNA"/>
</dbReference>
<dbReference type="Gene3D" id="1.10.287.1120">
    <property type="entry name" value="Bipartite methylase S protein"/>
    <property type="match status" value="1"/>
</dbReference>
<dbReference type="GO" id="GO:0009307">
    <property type="term" value="P:DNA restriction-modification system"/>
    <property type="evidence" value="ECO:0007669"/>
    <property type="project" value="UniProtKB-KW"/>
</dbReference>
<accession>A0A6C0VIK3</accession>
<evidence type="ECO:0000313" key="7">
    <source>
        <dbReference type="Proteomes" id="UP000467371"/>
    </source>
</evidence>
<dbReference type="CDD" id="cd17259">
    <property type="entry name" value="RMtype1_S_StySKI-TRD2-CR2_like"/>
    <property type="match status" value="1"/>
</dbReference>
<keyword evidence="2" id="KW-0680">Restriction system</keyword>
<dbReference type="Gene3D" id="3.90.220.20">
    <property type="entry name" value="DNA methylase specificity domains"/>
    <property type="match status" value="2"/>
</dbReference>
<dbReference type="GeneID" id="44087063"/>
<dbReference type="PANTHER" id="PTHR30408">
    <property type="entry name" value="TYPE-1 RESTRICTION ENZYME ECOKI SPECIFICITY PROTEIN"/>
    <property type="match status" value="1"/>
</dbReference>
<dbReference type="SUPFAM" id="SSF116734">
    <property type="entry name" value="DNA methylase specificity domain"/>
    <property type="match status" value="2"/>
</dbReference>
<keyword evidence="3" id="KW-0238">DNA-binding</keyword>
<dbReference type="GO" id="GO:0003677">
    <property type="term" value="F:DNA binding"/>
    <property type="evidence" value="ECO:0007669"/>
    <property type="project" value="UniProtKB-KW"/>
</dbReference>
<proteinExistence type="inferred from homology"/>
<organism evidence="6 7">
    <name type="scientific">Methanosarcina mazei</name>
    <name type="common">Methanosarcina frisia</name>
    <dbReference type="NCBI Taxonomy" id="2209"/>
    <lineage>
        <taxon>Archaea</taxon>
        <taxon>Methanobacteriati</taxon>
        <taxon>Methanobacteriota</taxon>
        <taxon>Stenosarchaea group</taxon>
        <taxon>Methanomicrobia</taxon>
        <taxon>Methanosarcinales</taxon>
        <taxon>Methanosarcinaceae</taxon>
        <taxon>Methanosarcina</taxon>
    </lineage>
</organism>
<evidence type="ECO:0000256" key="1">
    <source>
        <dbReference type="ARBA" id="ARBA00010923"/>
    </source>
</evidence>
<protein>
    <recommendedName>
        <fullName evidence="5">Type I restriction modification DNA specificity domain-containing protein</fullName>
    </recommendedName>
</protein>
<feature type="coiled-coil region" evidence="4">
    <location>
        <begin position="184"/>
        <end position="211"/>
    </location>
</feature>
<feature type="domain" description="Type I restriction modification DNA specificity" evidence="5">
    <location>
        <begin position="21"/>
        <end position="200"/>
    </location>
</feature>
<dbReference type="AlphaFoldDB" id="A0A6C0VIK3"/>
<reference evidence="6 7" key="1">
    <citation type="journal article" date="2020" name="Environ. Microbiol. Rep.">
        <title>Redox cycling of Fe(II) and Fe(III) in magnetite accelerates aceticlastic methanogenesis by Methanosarcina mazei.</title>
        <authorList>
            <person name="Wang H."/>
            <person name="Byrne J.M."/>
            <person name="Liu P."/>
            <person name="Liu J."/>
            <person name="Dong X."/>
            <person name="Lu Y."/>
        </authorList>
    </citation>
    <scope>NUCLEOTIDE SEQUENCE [LARGE SCALE GENOMIC DNA]</scope>
    <source>
        <strain evidence="7">zm-15</strain>
    </source>
</reference>
<evidence type="ECO:0000256" key="4">
    <source>
        <dbReference type="SAM" id="Coils"/>
    </source>
</evidence>
<evidence type="ECO:0000256" key="3">
    <source>
        <dbReference type="ARBA" id="ARBA00023125"/>
    </source>
</evidence>
<name>A0A6C0VIK3_METMZ</name>
<dbReference type="InterPro" id="IPR052021">
    <property type="entry name" value="Type-I_RS_S_subunit"/>
</dbReference>
<evidence type="ECO:0000313" key="6">
    <source>
        <dbReference type="EMBL" id="QIB90998.1"/>
    </source>
</evidence>
<keyword evidence="4" id="KW-0175">Coiled coil</keyword>
<dbReference type="REBASE" id="378673">
    <property type="entry name" value="S.Mmazm15ORF7955P"/>
</dbReference>
<comment type="similarity">
    <text evidence="1">Belongs to the type-I restriction system S methylase family.</text>
</comment>
<dbReference type="Pfam" id="PF01420">
    <property type="entry name" value="Methylase_S"/>
    <property type="match status" value="2"/>
</dbReference>
<sequence length="437" mass="50211">MMNEKSQVPEGYKKTELAAVPEEWEVCEFRNYLDIKSGKGFRMEEYSESGIKLLRIDNVSHGKIMWDTIAFLPNDYETEYPDLMLNEGDILLALNRPITQNKLKIAILKYTDIPAILYQRVGKITFNKNVDRLYVYYWLNQFLPTFILRKAVGSDQPFINLTDLRNLTFFLPSEAEQQKIASILSKVDEQIEQTEQIIEKTETLKKGLMQKLLTRGIGHTKFKNTVNSEVPYEWKIVKLGDKNCSKKITQGPNPNYSLGLPSPHYRILKTKDLYDYEILYENADKISKEIVDNFKNFILEDGDVLVAIVGRGSIGKSNIFKEQDNIVYLFTRALGIIRVNKEFLLPLYVHYFLQTPATKKILNNGIAGSTGQEVLQTSYIKNIKIPIPSLEEQQKIASILSKVDSQIQDNQNYLTGLQELKKGLMQDLLTGKVRVCI</sequence>